<reference evidence="1 2" key="1">
    <citation type="submission" date="2024-01" db="EMBL/GenBank/DDBJ databases">
        <title>The complete chloroplast genome sequence of Lithospermum erythrorhizon: insights into the phylogenetic relationship among Boraginaceae species and the maternal lineages of purple gromwells.</title>
        <authorList>
            <person name="Okada T."/>
            <person name="Watanabe K."/>
        </authorList>
    </citation>
    <scope>NUCLEOTIDE SEQUENCE [LARGE SCALE GENOMIC DNA]</scope>
</reference>
<sequence length="105" mass="11558">MDAETGEILWSTAVPKCRNKSCHYRQWRIICRPNIFHRTYICSRLAADTGNILWSKETGATVYGGMSVSKGCIYVGHGYKVSGGAFTPSFTAGTSVLAFCIEEIL</sequence>
<protein>
    <submittedName>
        <fullName evidence="1">Uncharacterized protein</fullName>
    </submittedName>
</protein>
<dbReference type="InterPro" id="IPR015943">
    <property type="entry name" value="WD40/YVTN_repeat-like_dom_sf"/>
</dbReference>
<dbReference type="PANTHER" id="PTHR32303">
    <property type="entry name" value="QUINOPROTEIN ALCOHOL DEHYDROGENASE (CYTOCHROME C)"/>
    <property type="match status" value="1"/>
</dbReference>
<evidence type="ECO:0000313" key="1">
    <source>
        <dbReference type="EMBL" id="GAA0145615.1"/>
    </source>
</evidence>
<dbReference type="Proteomes" id="UP001454036">
    <property type="component" value="Unassembled WGS sequence"/>
</dbReference>
<dbReference type="AlphaFoldDB" id="A0AAV3P1Y1"/>
<name>A0AAV3P1Y1_LITER</name>
<gene>
    <name evidence="1" type="ORF">LIER_05773</name>
</gene>
<dbReference type="PANTHER" id="PTHR32303:SF10">
    <property type="entry name" value="OUTER MEMBRANE PROTEIN ASSEMBLY FACTOR BAMB"/>
    <property type="match status" value="1"/>
</dbReference>
<organism evidence="1 2">
    <name type="scientific">Lithospermum erythrorhizon</name>
    <name type="common">Purple gromwell</name>
    <name type="synonym">Lithospermum officinale var. erythrorhizon</name>
    <dbReference type="NCBI Taxonomy" id="34254"/>
    <lineage>
        <taxon>Eukaryota</taxon>
        <taxon>Viridiplantae</taxon>
        <taxon>Streptophyta</taxon>
        <taxon>Embryophyta</taxon>
        <taxon>Tracheophyta</taxon>
        <taxon>Spermatophyta</taxon>
        <taxon>Magnoliopsida</taxon>
        <taxon>eudicotyledons</taxon>
        <taxon>Gunneridae</taxon>
        <taxon>Pentapetalae</taxon>
        <taxon>asterids</taxon>
        <taxon>lamiids</taxon>
        <taxon>Boraginales</taxon>
        <taxon>Boraginaceae</taxon>
        <taxon>Boraginoideae</taxon>
        <taxon>Lithospermeae</taxon>
        <taxon>Lithospermum</taxon>
    </lineage>
</organism>
<dbReference type="SUPFAM" id="SSF50998">
    <property type="entry name" value="Quinoprotein alcohol dehydrogenase-like"/>
    <property type="match status" value="1"/>
</dbReference>
<evidence type="ECO:0000313" key="2">
    <source>
        <dbReference type="Proteomes" id="UP001454036"/>
    </source>
</evidence>
<comment type="caution">
    <text evidence="1">The sequence shown here is derived from an EMBL/GenBank/DDBJ whole genome shotgun (WGS) entry which is preliminary data.</text>
</comment>
<dbReference type="EMBL" id="BAABME010000808">
    <property type="protein sequence ID" value="GAA0145615.1"/>
    <property type="molecule type" value="Genomic_DNA"/>
</dbReference>
<dbReference type="InterPro" id="IPR011047">
    <property type="entry name" value="Quinoprotein_ADH-like_sf"/>
</dbReference>
<dbReference type="Gene3D" id="2.130.10.10">
    <property type="entry name" value="YVTN repeat-like/Quinoprotein amine dehydrogenase"/>
    <property type="match status" value="1"/>
</dbReference>
<accession>A0AAV3P1Y1</accession>
<keyword evidence="2" id="KW-1185">Reference proteome</keyword>
<proteinExistence type="predicted"/>